<keyword evidence="2" id="KW-1185">Reference proteome</keyword>
<reference evidence="2" key="1">
    <citation type="submission" date="2018-08" db="EMBL/GenBank/DDBJ databases">
        <authorList>
            <person name="Rodrigo-Torres L."/>
            <person name="Arahal R. D."/>
            <person name="Lucena T."/>
        </authorList>
    </citation>
    <scope>NUCLEOTIDE SEQUENCE [LARGE SCALE GENOMIC DNA]</scope>
    <source>
        <strain evidence="2">CECT 7235</strain>
    </source>
</reference>
<sequence length="117" mass="13956">MGLDQYAFTADRTQNPEFNWRKHAKLQEFMEQLWVNRTGQAADALNCNQLELQAEDIATLQAMIERNELPDSPGGFFYGHQFQDESASEYRHRDLEFCQWARAILRTRQKVFYSCWW</sequence>
<accession>A0A3B0MDA7</accession>
<protein>
    <submittedName>
        <fullName evidence="1">Uncharacterized protein</fullName>
    </submittedName>
</protein>
<dbReference type="Proteomes" id="UP000272908">
    <property type="component" value="Unassembled WGS sequence"/>
</dbReference>
<gene>
    <name evidence="1" type="ORF">ROE7235_03630</name>
</gene>
<dbReference type="OrthoDB" id="6039430at2"/>
<organism evidence="1 2">
    <name type="scientific">Roseinatronobacter ekhonensis</name>
    <dbReference type="NCBI Taxonomy" id="254356"/>
    <lineage>
        <taxon>Bacteria</taxon>
        <taxon>Pseudomonadati</taxon>
        <taxon>Pseudomonadota</taxon>
        <taxon>Alphaproteobacteria</taxon>
        <taxon>Rhodobacterales</taxon>
        <taxon>Paracoccaceae</taxon>
        <taxon>Roseinatronobacter</taxon>
    </lineage>
</organism>
<evidence type="ECO:0000313" key="1">
    <source>
        <dbReference type="EMBL" id="SUZ33855.1"/>
    </source>
</evidence>
<dbReference type="RefSeq" id="WP_121097094.1">
    <property type="nucleotide sequence ID" value="NZ_UIHC01000081.1"/>
</dbReference>
<dbReference type="AlphaFoldDB" id="A0A3B0MDA7"/>
<name>A0A3B0MDA7_9RHOB</name>
<evidence type="ECO:0000313" key="2">
    <source>
        <dbReference type="Proteomes" id="UP000272908"/>
    </source>
</evidence>
<dbReference type="EMBL" id="UIHC01000081">
    <property type="protein sequence ID" value="SUZ33855.1"/>
    <property type="molecule type" value="Genomic_DNA"/>
</dbReference>
<proteinExistence type="predicted"/>